<gene>
    <name evidence="1" type="ORF">EFBL_0726</name>
</gene>
<name>A0A292YHF3_9BACL</name>
<evidence type="ECO:0008006" key="3">
    <source>
        <dbReference type="Google" id="ProtNLM"/>
    </source>
</evidence>
<dbReference type="Proteomes" id="UP000217785">
    <property type="component" value="Unassembled WGS sequence"/>
</dbReference>
<accession>A0A292YHF3</accession>
<sequence length="106" mass="12570">MHDMGEKLDIAKNIKLIEWLKCELTDSLAGLFRGFHRGSEILLKECLANLVVLCYVLARRLGLRYSQFDDLIRDRIRCNAGMENEYEIWKEDLMILEQHFQQKKPQ</sequence>
<comment type="caution">
    <text evidence="1">The sequence shown here is derived from an EMBL/GenBank/DDBJ whole genome shotgun (WGS) entry which is preliminary data.</text>
</comment>
<keyword evidence="2" id="KW-1185">Reference proteome</keyword>
<evidence type="ECO:0000313" key="2">
    <source>
        <dbReference type="Proteomes" id="UP000217785"/>
    </source>
</evidence>
<dbReference type="GO" id="GO:0009143">
    <property type="term" value="P:nucleoside triphosphate catabolic process"/>
    <property type="evidence" value="ECO:0007669"/>
    <property type="project" value="InterPro"/>
</dbReference>
<dbReference type="RefSeq" id="WP_165912527.1">
    <property type="nucleotide sequence ID" value="NZ_BDUF01000014.1"/>
</dbReference>
<dbReference type="Pfam" id="PF12643">
    <property type="entry name" value="MazG-like"/>
    <property type="match status" value="1"/>
</dbReference>
<proteinExistence type="predicted"/>
<organism evidence="1 2">
    <name type="scientific">Effusibacillus lacus</name>
    <dbReference type="NCBI Taxonomy" id="1348429"/>
    <lineage>
        <taxon>Bacteria</taxon>
        <taxon>Bacillati</taxon>
        <taxon>Bacillota</taxon>
        <taxon>Bacilli</taxon>
        <taxon>Bacillales</taxon>
        <taxon>Alicyclobacillaceae</taxon>
        <taxon>Effusibacillus</taxon>
    </lineage>
</organism>
<protein>
    <recommendedName>
        <fullName evidence="3">MazG-like family protein</fullName>
    </recommendedName>
</protein>
<dbReference type="EMBL" id="BDUF01000014">
    <property type="protein sequence ID" value="GAX89108.1"/>
    <property type="molecule type" value="Genomic_DNA"/>
</dbReference>
<reference evidence="2" key="1">
    <citation type="submission" date="2017-07" db="EMBL/GenBank/DDBJ databases">
        <title>Draft genome sequence of Effusibacillus lacus strain skLN1.</title>
        <authorList>
            <person name="Watanabe M."/>
            <person name="Kojima H."/>
            <person name="Fukui M."/>
        </authorList>
    </citation>
    <scope>NUCLEOTIDE SEQUENCE [LARGE SCALE GENOMIC DNA]</scope>
    <source>
        <strain evidence="2">skLN1</strain>
    </source>
</reference>
<dbReference type="AlphaFoldDB" id="A0A292YHF3"/>
<dbReference type="InterPro" id="IPR025984">
    <property type="entry name" value="DCTPP"/>
</dbReference>
<evidence type="ECO:0000313" key="1">
    <source>
        <dbReference type="EMBL" id="GAX89108.1"/>
    </source>
</evidence>
<dbReference type="GO" id="GO:0047429">
    <property type="term" value="F:nucleoside triphosphate diphosphatase activity"/>
    <property type="evidence" value="ECO:0007669"/>
    <property type="project" value="InterPro"/>
</dbReference>